<name>A0ABD3TEA8_9LAMI</name>
<evidence type="ECO:0000256" key="1">
    <source>
        <dbReference type="SAM" id="MobiDB-lite"/>
    </source>
</evidence>
<accession>A0ABD3TEA8</accession>
<comment type="caution">
    <text evidence="2">The sequence shown here is derived from an EMBL/GenBank/DDBJ whole genome shotgun (WGS) entry which is preliminary data.</text>
</comment>
<feature type="compositionally biased region" description="Pro residues" evidence="1">
    <location>
        <begin position="1"/>
        <end position="10"/>
    </location>
</feature>
<dbReference type="AlphaFoldDB" id="A0ABD3TEA8"/>
<keyword evidence="3" id="KW-1185">Reference proteome</keyword>
<protein>
    <submittedName>
        <fullName evidence="2">Uncharacterized protein</fullName>
    </submittedName>
</protein>
<gene>
    <name evidence="2" type="ORF">ACJIZ3_010080</name>
</gene>
<dbReference type="Proteomes" id="UP001634393">
    <property type="component" value="Unassembled WGS sequence"/>
</dbReference>
<evidence type="ECO:0000313" key="3">
    <source>
        <dbReference type="Proteomes" id="UP001634393"/>
    </source>
</evidence>
<dbReference type="EMBL" id="JBJXBP010000004">
    <property type="protein sequence ID" value="KAL3835344.1"/>
    <property type="molecule type" value="Genomic_DNA"/>
</dbReference>
<evidence type="ECO:0000313" key="2">
    <source>
        <dbReference type="EMBL" id="KAL3835344.1"/>
    </source>
</evidence>
<proteinExistence type="predicted"/>
<reference evidence="2 3" key="1">
    <citation type="submission" date="2024-12" db="EMBL/GenBank/DDBJ databases">
        <title>The unique morphological basis and parallel evolutionary history of personate flowers in Penstemon.</title>
        <authorList>
            <person name="Depatie T.H."/>
            <person name="Wessinger C.A."/>
        </authorList>
    </citation>
    <scope>NUCLEOTIDE SEQUENCE [LARGE SCALE GENOMIC DNA]</scope>
    <source>
        <strain evidence="2">WTNN_2</strain>
        <tissue evidence="2">Leaf</tissue>
    </source>
</reference>
<feature type="region of interest" description="Disordered" evidence="1">
    <location>
        <begin position="1"/>
        <end position="30"/>
    </location>
</feature>
<sequence length="131" mass="14330">MSQLPQPPPFEMKNNNKKKKSKKMPSPQELVSHYEKQGMETQDASLKVIQELQGALFRIIAANRSPKSADVTSAKLDAIHSRLLQIEMKVDSKPSYPQALAIGVAASGLWNAAGLIWNSVRRATSSSPDSS</sequence>
<organism evidence="2 3">
    <name type="scientific">Penstemon smallii</name>
    <dbReference type="NCBI Taxonomy" id="265156"/>
    <lineage>
        <taxon>Eukaryota</taxon>
        <taxon>Viridiplantae</taxon>
        <taxon>Streptophyta</taxon>
        <taxon>Embryophyta</taxon>
        <taxon>Tracheophyta</taxon>
        <taxon>Spermatophyta</taxon>
        <taxon>Magnoliopsida</taxon>
        <taxon>eudicotyledons</taxon>
        <taxon>Gunneridae</taxon>
        <taxon>Pentapetalae</taxon>
        <taxon>asterids</taxon>
        <taxon>lamiids</taxon>
        <taxon>Lamiales</taxon>
        <taxon>Plantaginaceae</taxon>
        <taxon>Cheloneae</taxon>
        <taxon>Penstemon</taxon>
    </lineage>
</organism>